<evidence type="ECO:0000313" key="2">
    <source>
        <dbReference type="EMBL" id="QQP91179.1"/>
    </source>
</evidence>
<feature type="coiled-coil region" evidence="1">
    <location>
        <begin position="17"/>
        <end position="66"/>
    </location>
</feature>
<dbReference type="RefSeq" id="WP_201078822.1">
    <property type="nucleotide sequence ID" value="NZ_CP067420.1"/>
</dbReference>
<organism evidence="2 3">
    <name type="scientific">Skermanella cutis</name>
    <dbReference type="NCBI Taxonomy" id="2775420"/>
    <lineage>
        <taxon>Bacteria</taxon>
        <taxon>Pseudomonadati</taxon>
        <taxon>Pseudomonadota</taxon>
        <taxon>Alphaproteobacteria</taxon>
        <taxon>Rhodospirillales</taxon>
        <taxon>Azospirillaceae</taxon>
        <taxon>Skermanella</taxon>
    </lineage>
</organism>
<keyword evidence="3" id="KW-1185">Reference proteome</keyword>
<evidence type="ECO:0000313" key="3">
    <source>
        <dbReference type="Proteomes" id="UP000595197"/>
    </source>
</evidence>
<dbReference type="Proteomes" id="UP000595197">
    <property type="component" value="Chromosome"/>
</dbReference>
<dbReference type="EMBL" id="CP067420">
    <property type="protein sequence ID" value="QQP91179.1"/>
    <property type="molecule type" value="Genomic_DNA"/>
</dbReference>
<sequence>MKHRSRDRFESASSLEMKALTERLDNLRAVAERVQGDQKFLLERSLDELRGLRNRCQARLEDARRASEDAWFLVKVHAEAALAQFRAGIETIENQYRPMAA</sequence>
<reference evidence="2" key="1">
    <citation type="submission" date="2021-02" db="EMBL/GenBank/DDBJ databases">
        <title>Skermanella TT6 skin isolate.</title>
        <authorList>
            <person name="Lee K."/>
            <person name="Ganzorig M."/>
        </authorList>
    </citation>
    <scope>NUCLEOTIDE SEQUENCE</scope>
    <source>
        <strain evidence="2">TT6</strain>
    </source>
</reference>
<proteinExistence type="predicted"/>
<keyword evidence="1" id="KW-0175">Coiled coil</keyword>
<evidence type="ECO:0000256" key="1">
    <source>
        <dbReference type="SAM" id="Coils"/>
    </source>
</evidence>
<name>A0ABX7B9X2_9PROT</name>
<gene>
    <name evidence="2" type="ORF">IGS68_08210</name>
</gene>
<accession>A0ABX7B9X2</accession>
<protein>
    <submittedName>
        <fullName evidence="2">Uncharacterized protein</fullName>
    </submittedName>
</protein>